<dbReference type="Pfam" id="PF08512">
    <property type="entry name" value="Rttp106-like_middle"/>
    <property type="match status" value="1"/>
</dbReference>
<dbReference type="SMART" id="SM01287">
    <property type="entry name" value="Rtt106"/>
    <property type="match status" value="1"/>
</dbReference>
<comment type="similarity">
    <text evidence="3">Belongs to the RTT106 family.</text>
</comment>
<dbReference type="PANTHER" id="PTHR45849">
    <property type="entry name" value="FACT COMPLEX SUBUNIT SSRP1"/>
    <property type="match status" value="1"/>
</dbReference>
<keyword evidence="7" id="KW-0804">Transcription</keyword>
<dbReference type="Gene3D" id="2.30.29.30">
    <property type="entry name" value="Pleckstrin-homology domain (PH domain)/Phosphotyrosine-binding domain (PTB)"/>
    <property type="match status" value="1"/>
</dbReference>
<dbReference type="GO" id="GO:0031491">
    <property type="term" value="F:nucleosome binding"/>
    <property type="evidence" value="ECO:0007669"/>
    <property type="project" value="TreeGrafter"/>
</dbReference>
<evidence type="ECO:0000256" key="1">
    <source>
        <dbReference type="ARBA" id="ARBA00004123"/>
    </source>
</evidence>
<dbReference type="AlphaFoldDB" id="A0AAI8Z5W1"/>
<keyword evidence="5" id="KW-0805">Transcription regulation</keyword>
<evidence type="ECO:0000313" key="14">
    <source>
        <dbReference type="Proteomes" id="UP001296104"/>
    </source>
</evidence>
<feature type="compositionally biased region" description="Acidic residues" evidence="11">
    <location>
        <begin position="378"/>
        <end position="433"/>
    </location>
</feature>
<dbReference type="InterPro" id="IPR050454">
    <property type="entry name" value="RTT106/SSRP1_HistChap/FACT"/>
</dbReference>
<dbReference type="GO" id="GO:0005694">
    <property type="term" value="C:chromosome"/>
    <property type="evidence" value="ECO:0007669"/>
    <property type="project" value="UniProtKB-SubCell"/>
</dbReference>
<keyword evidence="8" id="KW-0539">Nucleus</keyword>
<dbReference type="Gene3D" id="2.30.29.120">
    <property type="match status" value="1"/>
</dbReference>
<dbReference type="Pfam" id="PF18469">
    <property type="entry name" value="PH_18"/>
    <property type="match status" value="1"/>
</dbReference>
<dbReference type="GO" id="GO:0003677">
    <property type="term" value="F:DNA binding"/>
    <property type="evidence" value="ECO:0007669"/>
    <property type="project" value="UniProtKB-KW"/>
</dbReference>
<organism evidence="13 14">
    <name type="scientific">Lecanosticta acicola</name>
    <dbReference type="NCBI Taxonomy" id="111012"/>
    <lineage>
        <taxon>Eukaryota</taxon>
        <taxon>Fungi</taxon>
        <taxon>Dikarya</taxon>
        <taxon>Ascomycota</taxon>
        <taxon>Pezizomycotina</taxon>
        <taxon>Dothideomycetes</taxon>
        <taxon>Dothideomycetidae</taxon>
        <taxon>Mycosphaerellales</taxon>
        <taxon>Mycosphaerellaceae</taxon>
        <taxon>Lecanosticta</taxon>
    </lineage>
</organism>
<comment type="subcellular location">
    <subcellularLocation>
        <location evidence="2">Chromosome</location>
    </subcellularLocation>
    <subcellularLocation>
        <location evidence="1">Nucleus</location>
    </subcellularLocation>
</comment>
<proteinExistence type="inferred from homology"/>
<comment type="subunit">
    <text evidence="10">Interacts with histones H3 and H4.</text>
</comment>
<accession>A0AAI8Z5W1</accession>
<evidence type="ECO:0000256" key="3">
    <source>
        <dbReference type="ARBA" id="ARBA00006159"/>
    </source>
</evidence>
<evidence type="ECO:0000256" key="6">
    <source>
        <dbReference type="ARBA" id="ARBA00023125"/>
    </source>
</evidence>
<feature type="domain" description="Histone chaperone RTT106/FACT complex subunit SPT16-like middle" evidence="12">
    <location>
        <begin position="240"/>
        <end position="336"/>
    </location>
</feature>
<evidence type="ECO:0000256" key="11">
    <source>
        <dbReference type="SAM" id="MobiDB-lite"/>
    </source>
</evidence>
<feature type="region of interest" description="Disordered" evidence="11">
    <location>
        <begin position="350"/>
        <end position="433"/>
    </location>
</feature>
<protein>
    <recommendedName>
        <fullName evidence="12">Histone chaperone RTT106/FACT complex subunit SPT16-like middle domain-containing protein</fullName>
    </recommendedName>
</protein>
<keyword evidence="6" id="KW-0238">DNA-binding</keyword>
<evidence type="ECO:0000256" key="8">
    <source>
        <dbReference type="ARBA" id="ARBA00023242"/>
    </source>
</evidence>
<reference evidence="13" key="1">
    <citation type="submission" date="2023-11" db="EMBL/GenBank/DDBJ databases">
        <authorList>
            <person name="Alioto T."/>
            <person name="Alioto T."/>
            <person name="Gomez Garrido J."/>
        </authorList>
    </citation>
    <scope>NUCLEOTIDE SEQUENCE</scope>
</reference>
<evidence type="ECO:0000256" key="2">
    <source>
        <dbReference type="ARBA" id="ARBA00004286"/>
    </source>
</evidence>
<dbReference type="GO" id="GO:0042393">
    <property type="term" value="F:histone binding"/>
    <property type="evidence" value="ECO:0007669"/>
    <property type="project" value="TreeGrafter"/>
</dbReference>
<name>A0AAI8Z5W1_9PEZI</name>
<keyword evidence="4" id="KW-0158">Chromosome</keyword>
<comment type="caution">
    <text evidence="13">The sequence shown here is derived from an EMBL/GenBank/DDBJ whole genome shotgun (WGS) entry which is preliminary data.</text>
</comment>
<dbReference type="Proteomes" id="UP001296104">
    <property type="component" value="Unassembled WGS sequence"/>
</dbReference>
<sequence length="433" mass="47880">MSEAWAKDVFVAFQSDGSLQNRILDAAHRYPGELPALFGDIAKYVLATQQSTTSAIPTTSKKRKLDDAPVVTNGTKSTEISNPAVSFECNNVSFQVPARKKLKIELVADQADNKKQEVRLVDPKTNEREHTLGNGQIEEIFCLPVPEKQQRQWNFCIFPRSGATNAEGMPCEQMVFTLNETKPDDATSSSRPAAEGDTYISVMERELNQLLQPYGKHVVRPTDAEFASSIPQSHRKGEKAYHVKAHRGTKEGYLFFLPNGIVFGFKKPLSYFAFSSIESISYTSVLQRTFNLVIASSEGPSADAEVKETEFSMLDQADFAGIDEYVKRHGLNDASMAAQRKAKAYNVNKEGKAAEANGEAGAGGQEEDSELQKAEQQLQDEEDELEEDYEASGGESDGEGEDSEAEDGEEGEEYAEDEDGEEYDDDEGMEHEE</sequence>
<evidence type="ECO:0000313" key="13">
    <source>
        <dbReference type="EMBL" id="CAK4033046.1"/>
    </source>
</evidence>
<evidence type="ECO:0000256" key="7">
    <source>
        <dbReference type="ARBA" id="ARBA00023163"/>
    </source>
</evidence>
<gene>
    <name evidence="13" type="ORF">LECACI_7A008204</name>
</gene>
<comment type="function">
    <text evidence="9">Histones H3 and H4 chaperone involved in the nucleosome formation and heterochromatin silencing. Required for the deposition of H3K56ac-carrying H3-H4 complex onto newly-replicated DNA. Plays a role in the transcriptional regulation of the cell-cycle dependent histone genes by creating a repressive structure at the core histone gene promoter.</text>
</comment>
<dbReference type="SUPFAM" id="SSF50729">
    <property type="entry name" value="PH domain-like"/>
    <property type="match status" value="1"/>
</dbReference>
<evidence type="ECO:0000259" key="12">
    <source>
        <dbReference type="SMART" id="SM01287"/>
    </source>
</evidence>
<dbReference type="InterPro" id="IPR013719">
    <property type="entry name" value="RTT106/SPT16-like_middle_dom"/>
</dbReference>
<dbReference type="InterPro" id="IPR040770">
    <property type="entry name" value="Rtt106_PH"/>
</dbReference>
<evidence type="ECO:0000256" key="5">
    <source>
        <dbReference type="ARBA" id="ARBA00023015"/>
    </source>
</evidence>
<dbReference type="InterPro" id="IPR011993">
    <property type="entry name" value="PH-like_dom_sf"/>
</dbReference>
<dbReference type="PANTHER" id="PTHR45849:SF3">
    <property type="entry name" value="HISTONE CHAPERONE RTT106"/>
    <property type="match status" value="1"/>
</dbReference>
<evidence type="ECO:0000256" key="9">
    <source>
        <dbReference type="ARBA" id="ARBA00037550"/>
    </source>
</evidence>
<evidence type="ECO:0000256" key="10">
    <source>
        <dbReference type="ARBA" id="ARBA00038654"/>
    </source>
</evidence>
<keyword evidence="14" id="KW-1185">Reference proteome</keyword>
<dbReference type="GO" id="GO:0005634">
    <property type="term" value="C:nucleus"/>
    <property type="evidence" value="ECO:0007669"/>
    <property type="project" value="UniProtKB-SubCell"/>
</dbReference>
<dbReference type="EMBL" id="CAVMBE010000077">
    <property type="protein sequence ID" value="CAK4033046.1"/>
    <property type="molecule type" value="Genomic_DNA"/>
</dbReference>
<evidence type="ECO:0000256" key="4">
    <source>
        <dbReference type="ARBA" id="ARBA00022454"/>
    </source>
</evidence>